<evidence type="ECO:0000259" key="2">
    <source>
        <dbReference type="Pfam" id="PF20732"/>
    </source>
</evidence>
<dbReference type="Proteomes" id="UP000810252">
    <property type="component" value="Unassembled WGS sequence"/>
</dbReference>
<dbReference type="EMBL" id="JADIMQ010000124">
    <property type="protein sequence ID" value="MBO8449350.1"/>
    <property type="molecule type" value="Genomic_DNA"/>
</dbReference>
<dbReference type="Gene3D" id="3.90.1150.140">
    <property type="match status" value="1"/>
</dbReference>
<evidence type="ECO:0000313" key="3">
    <source>
        <dbReference type="EMBL" id="MBO8449350.1"/>
    </source>
</evidence>
<dbReference type="Pfam" id="PF20732">
    <property type="entry name" value="NamZ_C"/>
    <property type="match status" value="1"/>
</dbReference>
<dbReference type="PANTHER" id="PTHR42915:SF1">
    <property type="entry name" value="PEPTIDOGLYCAN BETA-N-ACETYLMURAMIDASE NAMZ"/>
    <property type="match status" value="1"/>
</dbReference>
<proteinExistence type="predicted"/>
<sequence>MFSFRTTPLVDQLDKALTDGEVGCFCTQNCWDPGSGRYMYDIFRERGNLRQVFSPGDTELSPQDCRIEVAPEQIQGLNAIVVEIQDTGSRYFPYTRDVFRLMKMLSEMEEGPALYIVDHINPAGRIVEGTMPSSRCEPGTPKVAHRHGLTLGELANLYYQELGARFPLHIISADANGSNKSMMPWTIAPASDIPGLFTCEMYSGGGLWAGTSVTPGIGTVRPYEYFGAPFIRHSPGNVLPVPPQVKMRPCTFTPVWGKYAGQVCRGYQIILEPGAEYHSLMHSLQLMRHFRDTYSAFELSGEFYRRLSDDVLASYVDGAIEWDEAREHIKVEEQKWIRKARKFTLYDIQPYRIK</sequence>
<feature type="domain" description="Peptidoglycan beta-N-acetylmuramidase NamZ N-terminal" evidence="1">
    <location>
        <begin position="70"/>
        <end position="174"/>
    </location>
</feature>
<dbReference type="GO" id="GO:0033922">
    <property type="term" value="F:peptidoglycan beta-N-acetylmuramidase activity"/>
    <property type="evidence" value="ECO:0007669"/>
    <property type="project" value="InterPro"/>
</dbReference>
<accession>A0A9D9ELX6</accession>
<reference evidence="3" key="2">
    <citation type="journal article" date="2021" name="PeerJ">
        <title>Extensive microbial diversity within the chicken gut microbiome revealed by metagenomics and culture.</title>
        <authorList>
            <person name="Gilroy R."/>
            <person name="Ravi A."/>
            <person name="Getino M."/>
            <person name="Pursley I."/>
            <person name="Horton D.L."/>
            <person name="Alikhan N.F."/>
            <person name="Baker D."/>
            <person name="Gharbi K."/>
            <person name="Hall N."/>
            <person name="Watson M."/>
            <person name="Adriaenssens E.M."/>
            <person name="Foster-Nyarko E."/>
            <person name="Jarju S."/>
            <person name="Secka A."/>
            <person name="Antonio M."/>
            <person name="Oren A."/>
            <person name="Chaudhuri R.R."/>
            <person name="La Ragione R."/>
            <person name="Hildebrand F."/>
            <person name="Pallen M.J."/>
        </authorList>
    </citation>
    <scope>NUCLEOTIDE SEQUENCE</scope>
    <source>
        <strain evidence="3">20514</strain>
    </source>
</reference>
<evidence type="ECO:0000313" key="4">
    <source>
        <dbReference type="Proteomes" id="UP000810252"/>
    </source>
</evidence>
<dbReference type="Pfam" id="PF07075">
    <property type="entry name" value="NamZ_N"/>
    <property type="match status" value="1"/>
</dbReference>
<dbReference type="PANTHER" id="PTHR42915">
    <property type="entry name" value="HYPOTHETICAL 460 KDA PROTEIN IN FEUA-SIGW INTERGENIC REGION [PRECURSOR]"/>
    <property type="match status" value="1"/>
</dbReference>
<reference evidence="3" key="1">
    <citation type="submission" date="2020-10" db="EMBL/GenBank/DDBJ databases">
        <authorList>
            <person name="Gilroy R."/>
        </authorList>
    </citation>
    <scope>NUCLEOTIDE SEQUENCE</scope>
    <source>
        <strain evidence="3">20514</strain>
    </source>
</reference>
<gene>
    <name evidence="3" type="ORF">IAC29_08780</name>
</gene>
<protein>
    <submittedName>
        <fullName evidence="3">DUF1343 domain-containing protein</fullName>
    </submittedName>
</protein>
<feature type="domain" description="Peptidoglycan beta-N-acetylmuramidase NamZ C-terminal" evidence="2">
    <location>
        <begin position="201"/>
        <end position="346"/>
    </location>
</feature>
<dbReference type="InterPro" id="IPR048503">
    <property type="entry name" value="NamZ_C"/>
</dbReference>
<comment type="caution">
    <text evidence="3">The sequence shown here is derived from an EMBL/GenBank/DDBJ whole genome shotgun (WGS) entry which is preliminary data.</text>
</comment>
<organism evidence="3 4">
    <name type="scientific">Candidatus Cryptobacteroides merdigallinarum</name>
    <dbReference type="NCBI Taxonomy" id="2840770"/>
    <lineage>
        <taxon>Bacteria</taxon>
        <taxon>Pseudomonadati</taxon>
        <taxon>Bacteroidota</taxon>
        <taxon>Bacteroidia</taxon>
        <taxon>Bacteroidales</taxon>
        <taxon>Candidatus Cryptobacteroides</taxon>
    </lineage>
</organism>
<dbReference type="Gene3D" id="3.40.50.12170">
    <property type="entry name" value="Uncharacterised protein PF07075, DUF1343"/>
    <property type="match status" value="1"/>
</dbReference>
<evidence type="ECO:0000259" key="1">
    <source>
        <dbReference type="Pfam" id="PF07075"/>
    </source>
</evidence>
<dbReference type="AlphaFoldDB" id="A0A9D9ELX6"/>
<name>A0A9D9ELX6_9BACT</name>
<dbReference type="InterPro" id="IPR008302">
    <property type="entry name" value="NamZ"/>
</dbReference>
<dbReference type="InterPro" id="IPR048502">
    <property type="entry name" value="NamZ_N"/>
</dbReference>